<feature type="signal peptide" evidence="1">
    <location>
        <begin position="1"/>
        <end position="18"/>
    </location>
</feature>
<evidence type="ECO:0000256" key="1">
    <source>
        <dbReference type="SAM" id="SignalP"/>
    </source>
</evidence>
<reference evidence="3 4" key="1">
    <citation type="submission" date="2016-11" db="EMBL/GenBank/DDBJ databases">
        <authorList>
            <person name="Jaros S."/>
            <person name="Januszkiewicz K."/>
            <person name="Wedrychowicz H."/>
        </authorList>
    </citation>
    <scope>NUCLEOTIDE SEQUENCE [LARGE SCALE GENOMIC DNA]</scope>
    <source>
        <strain evidence="3 4">DSM 17737</strain>
    </source>
</reference>
<dbReference type="STRING" id="364032.SAMN05443662_1466"/>
<sequence>MKWILLTLGLCVSAGATAGQYDDFLQQWIDAPERHQKVFWFTGKHKQAAIRILGHPYPRLAVPYWQQGSRTVWILQEKGKDEYFIAGIVIENGRVITTRILEFKEPRGWEIMDPGYLRQYRGIELTDDQRLSRTIDGITGATLSVRGLKRLVRLALYLHRQVIRP</sequence>
<dbReference type="Proteomes" id="UP000198461">
    <property type="component" value="Unassembled WGS sequence"/>
</dbReference>
<evidence type="ECO:0000313" key="4">
    <source>
        <dbReference type="Proteomes" id="UP000198461"/>
    </source>
</evidence>
<dbReference type="AlphaFoldDB" id="A0A1N6GRP8"/>
<name>A0A1N6GRP8_9GAMM</name>
<dbReference type="GO" id="GO:0010181">
    <property type="term" value="F:FMN binding"/>
    <property type="evidence" value="ECO:0007669"/>
    <property type="project" value="InterPro"/>
</dbReference>
<dbReference type="OrthoDB" id="9778782at2"/>
<dbReference type="RefSeq" id="WP_074201717.1">
    <property type="nucleotide sequence ID" value="NZ_FSRE01000003.1"/>
</dbReference>
<organism evidence="3 4">
    <name type="scientific">Sulfurivirga caldicuralii</name>
    <dbReference type="NCBI Taxonomy" id="364032"/>
    <lineage>
        <taxon>Bacteria</taxon>
        <taxon>Pseudomonadati</taxon>
        <taxon>Pseudomonadota</taxon>
        <taxon>Gammaproteobacteria</taxon>
        <taxon>Thiotrichales</taxon>
        <taxon>Piscirickettsiaceae</taxon>
        <taxon>Sulfurivirga</taxon>
    </lineage>
</organism>
<dbReference type="EMBL" id="FSRE01000003">
    <property type="protein sequence ID" value="SIO10236.1"/>
    <property type="molecule type" value="Genomic_DNA"/>
</dbReference>
<feature type="domain" description="FMN-binding" evidence="2">
    <location>
        <begin position="90"/>
        <end position="156"/>
    </location>
</feature>
<protein>
    <submittedName>
        <fullName evidence="3">FMN-binding domain-containing protein</fullName>
    </submittedName>
</protein>
<accession>A0A1N6GRP8</accession>
<proteinExistence type="predicted"/>
<dbReference type="Pfam" id="PF04205">
    <property type="entry name" value="FMN_bind"/>
    <property type="match status" value="1"/>
</dbReference>
<evidence type="ECO:0000259" key="2">
    <source>
        <dbReference type="Pfam" id="PF04205"/>
    </source>
</evidence>
<evidence type="ECO:0000313" key="3">
    <source>
        <dbReference type="EMBL" id="SIO10236.1"/>
    </source>
</evidence>
<dbReference type="GO" id="GO:0016020">
    <property type="term" value="C:membrane"/>
    <property type="evidence" value="ECO:0007669"/>
    <property type="project" value="InterPro"/>
</dbReference>
<dbReference type="InterPro" id="IPR007329">
    <property type="entry name" value="FMN-bd"/>
</dbReference>
<feature type="chain" id="PRO_5012817007" evidence="1">
    <location>
        <begin position="19"/>
        <end position="165"/>
    </location>
</feature>
<keyword evidence="1" id="KW-0732">Signal</keyword>
<gene>
    <name evidence="3" type="ORF">SAMN05443662_1466</name>
</gene>
<keyword evidence="4" id="KW-1185">Reference proteome</keyword>